<dbReference type="PANTHER" id="PTHR30055:SF181">
    <property type="entry name" value="BLR6905 PROTEIN"/>
    <property type="match status" value="1"/>
</dbReference>
<name>A0AA45R5E2_9PSEU</name>
<dbReference type="InterPro" id="IPR001647">
    <property type="entry name" value="HTH_TetR"/>
</dbReference>
<evidence type="ECO:0000313" key="5">
    <source>
        <dbReference type="Proteomes" id="UP000677152"/>
    </source>
</evidence>
<evidence type="ECO:0000256" key="2">
    <source>
        <dbReference type="PROSITE-ProRule" id="PRU00335"/>
    </source>
</evidence>
<protein>
    <submittedName>
        <fullName evidence="4">TetR/AcrR family transcriptional regulator</fullName>
    </submittedName>
</protein>
<evidence type="ECO:0000256" key="1">
    <source>
        <dbReference type="ARBA" id="ARBA00023125"/>
    </source>
</evidence>
<organism evidence="4 5">
    <name type="scientific">Actinosynnema pretiosum subsp. pretiosum</name>
    <dbReference type="NCBI Taxonomy" id="103721"/>
    <lineage>
        <taxon>Bacteria</taxon>
        <taxon>Bacillati</taxon>
        <taxon>Actinomycetota</taxon>
        <taxon>Actinomycetes</taxon>
        <taxon>Pseudonocardiales</taxon>
        <taxon>Pseudonocardiaceae</taxon>
        <taxon>Actinosynnema</taxon>
    </lineage>
</organism>
<evidence type="ECO:0000313" key="4">
    <source>
        <dbReference type="EMBL" id="QUF05595.1"/>
    </source>
</evidence>
<proteinExistence type="predicted"/>
<dbReference type="PROSITE" id="PS50977">
    <property type="entry name" value="HTH_TETR_2"/>
    <property type="match status" value="1"/>
</dbReference>
<dbReference type="SUPFAM" id="SSF46689">
    <property type="entry name" value="Homeodomain-like"/>
    <property type="match status" value="1"/>
</dbReference>
<dbReference type="GO" id="GO:0003700">
    <property type="term" value="F:DNA-binding transcription factor activity"/>
    <property type="evidence" value="ECO:0007669"/>
    <property type="project" value="TreeGrafter"/>
</dbReference>
<sequence>MPRPTKHELDAEIIDSAARLFARHGFEHTSLQQLADAVGYTKAGLLHHYPSKLALYRAVLERGNTETRALLGRIDHLPPGEERDRAAIVGSVQFTIDWPGLSMLSISAGMDSGPVDQEEFIEMGRAMLAIFCVDPEDYDVTRFIRLGVATAGLMSITLASVQLGTQEQWRDRIVATAMAALGHGEG</sequence>
<dbReference type="EMBL" id="CP073249">
    <property type="protein sequence ID" value="QUF05595.1"/>
    <property type="molecule type" value="Genomic_DNA"/>
</dbReference>
<dbReference type="GO" id="GO:0000976">
    <property type="term" value="F:transcription cis-regulatory region binding"/>
    <property type="evidence" value="ECO:0007669"/>
    <property type="project" value="TreeGrafter"/>
</dbReference>
<dbReference type="InterPro" id="IPR009057">
    <property type="entry name" value="Homeodomain-like_sf"/>
</dbReference>
<gene>
    <name evidence="4" type="ORF">KCV87_05720</name>
</gene>
<dbReference type="AlphaFoldDB" id="A0AA45R5E2"/>
<dbReference type="PRINTS" id="PR00455">
    <property type="entry name" value="HTHTETR"/>
</dbReference>
<feature type="DNA-binding region" description="H-T-H motif" evidence="2">
    <location>
        <begin position="30"/>
        <end position="49"/>
    </location>
</feature>
<dbReference type="Proteomes" id="UP000677152">
    <property type="component" value="Chromosome"/>
</dbReference>
<dbReference type="Gene3D" id="1.10.357.10">
    <property type="entry name" value="Tetracycline Repressor, domain 2"/>
    <property type="match status" value="1"/>
</dbReference>
<evidence type="ECO:0000259" key="3">
    <source>
        <dbReference type="PROSITE" id="PS50977"/>
    </source>
</evidence>
<feature type="domain" description="HTH tetR-type" evidence="3">
    <location>
        <begin position="7"/>
        <end position="67"/>
    </location>
</feature>
<keyword evidence="1 2" id="KW-0238">DNA-binding</keyword>
<dbReference type="Pfam" id="PF00440">
    <property type="entry name" value="TetR_N"/>
    <property type="match status" value="1"/>
</dbReference>
<accession>A0AA45R5E2</accession>
<reference evidence="4" key="1">
    <citation type="submission" date="2021-04" db="EMBL/GenBank/DDBJ databases">
        <title>Genomic sequence of Actinosynnema pretiosum subsp. pretiosum ATCC 31280 (C-14919).</title>
        <authorList>
            <person name="Bai L."/>
            <person name="Wang X."/>
            <person name="Xiao Y."/>
        </authorList>
    </citation>
    <scope>NUCLEOTIDE SEQUENCE</scope>
    <source>
        <strain evidence="4">ATCC 31280</strain>
    </source>
</reference>
<dbReference type="InterPro" id="IPR050109">
    <property type="entry name" value="HTH-type_TetR-like_transc_reg"/>
</dbReference>
<dbReference type="PANTHER" id="PTHR30055">
    <property type="entry name" value="HTH-TYPE TRANSCRIPTIONAL REGULATOR RUTR"/>
    <property type="match status" value="1"/>
</dbReference>